<dbReference type="PATRIC" id="fig|1215343.11.peg.1330"/>
<accession>L0EY21</accession>
<gene>
    <name evidence="1" type="ordered locus">B488_12890</name>
</gene>
<dbReference type="Pfam" id="PF04964">
    <property type="entry name" value="Flp_Fap"/>
    <property type="match status" value="1"/>
</dbReference>
<organism evidence="1 2">
    <name type="scientific">Liberibacter crescens (strain BT-1)</name>
    <dbReference type="NCBI Taxonomy" id="1215343"/>
    <lineage>
        <taxon>Bacteria</taxon>
        <taxon>Pseudomonadati</taxon>
        <taxon>Pseudomonadota</taxon>
        <taxon>Alphaproteobacteria</taxon>
        <taxon>Hyphomicrobiales</taxon>
        <taxon>Rhizobiaceae</taxon>
        <taxon>Liberibacter</taxon>
    </lineage>
</organism>
<dbReference type="Proteomes" id="UP000010799">
    <property type="component" value="Chromosome"/>
</dbReference>
<evidence type="ECO:0008006" key="3">
    <source>
        <dbReference type="Google" id="ProtNLM"/>
    </source>
</evidence>
<dbReference type="eggNOG" id="COG3847">
    <property type="taxonomic scope" value="Bacteria"/>
</dbReference>
<dbReference type="RefSeq" id="WP_015273706.1">
    <property type="nucleotide sequence ID" value="NC_019907.1"/>
</dbReference>
<evidence type="ECO:0000313" key="1">
    <source>
        <dbReference type="EMBL" id="AGA65281.1"/>
    </source>
</evidence>
<dbReference type="AlphaFoldDB" id="L0EY21"/>
<name>L0EY21_LIBCB</name>
<keyword evidence="2" id="KW-1185">Reference proteome</keyword>
<protein>
    <recommendedName>
        <fullName evidence="3">Flp pilus assembly protein, pilin Flp</fullName>
    </recommendedName>
</protein>
<dbReference type="EMBL" id="CP003789">
    <property type="protein sequence ID" value="AGA65281.1"/>
    <property type="molecule type" value="Genomic_DNA"/>
</dbReference>
<sequence length="62" mass="6562">MKNIIHRFIHDQSGAVAIEYAMLIALISLALIAAASTLAQSIGTLFNNIGNKLTTLPLSPAK</sequence>
<evidence type="ECO:0000313" key="2">
    <source>
        <dbReference type="Proteomes" id="UP000010799"/>
    </source>
</evidence>
<dbReference type="InterPro" id="IPR007047">
    <property type="entry name" value="Flp_Fap"/>
</dbReference>
<dbReference type="KEGG" id="lcc:B488_12890"/>
<dbReference type="STRING" id="1215343.B488_12890"/>
<reference evidence="1 2" key="1">
    <citation type="journal article" date="2012" name="Stand. Genomic Sci.">
        <title>Complete genome sequence of Liberibacter crescens BT-1.</title>
        <authorList>
            <person name="Leonard M.T."/>
            <person name="Fagen J.R."/>
            <person name="Davis-Richardson A.G."/>
            <person name="Davis M.J."/>
            <person name="Triplett E.W."/>
        </authorList>
    </citation>
    <scope>NUCLEOTIDE SEQUENCE [LARGE SCALE GENOMIC DNA]</scope>
    <source>
        <strain evidence="1 2">BT-1</strain>
    </source>
</reference>
<proteinExistence type="predicted"/>
<dbReference type="HOGENOM" id="CLU_171854_5_2_5"/>